<evidence type="ECO:0000313" key="3">
    <source>
        <dbReference type="EMBL" id="OGG40808.1"/>
    </source>
</evidence>
<dbReference type="Proteomes" id="UP000176996">
    <property type="component" value="Unassembled WGS sequence"/>
</dbReference>
<protein>
    <recommendedName>
        <fullName evidence="5">50S ribosomal protein L28</fullName>
    </recommendedName>
</protein>
<evidence type="ECO:0000313" key="4">
    <source>
        <dbReference type="Proteomes" id="UP000176996"/>
    </source>
</evidence>
<comment type="caution">
    <text evidence="3">The sequence shown here is derived from an EMBL/GenBank/DDBJ whole genome shotgun (WGS) entry which is preliminary data.</text>
</comment>
<proteinExistence type="predicted"/>
<name>A0A1F6BVF8_9BACT</name>
<dbReference type="InterPro" id="IPR034704">
    <property type="entry name" value="Ribosomal_bL28/bL31-like_sf"/>
</dbReference>
<sequence>MRLCFGILRRSVSPSGFDFLSCFLYHYFMKQCAFCEKTHMMGGKRKLLRGHYNPVNWLKKKPNLQWSILPKTGKRILACTRCIRTFSKTR</sequence>
<dbReference type="AlphaFoldDB" id="A0A1F6BVF8"/>
<keyword evidence="2" id="KW-0687">Ribonucleoprotein</keyword>
<accession>A0A1F6BVF8</accession>
<dbReference type="EMBL" id="MFKK01000018">
    <property type="protein sequence ID" value="OGG40808.1"/>
    <property type="molecule type" value="Genomic_DNA"/>
</dbReference>
<dbReference type="STRING" id="1798471.A3A21_01080"/>
<keyword evidence="1" id="KW-0689">Ribosomal protein</keyword>
<evidence type="ECO:0000256" key="2">
    <source>
        <dbReference type="ARBA" id="ARBA00023274"/>
    </source>
</evidence>
<evidence type="ECO:0000256" key="1">
    <source>
        <dbReference type="ARBA" id="ARBA00022980"/>
    </source>
</evidence>
<gene>
    <name evidence="3" type="ORF">A3A21_01080</name>
</gene>
<organism evidence="3 4">
    <name type="scientific">Candidatus Jorgensenbacteria bacterium RIFCSPLOWO2_01_FULL_45_25b</name>
    <dbReference type="NCBI Taxonomy" id="1798471"/>
    <lineage>
        <taxon>Bacteria</taxon>
        <taxon>Candidatus Joergenseniibacteriota</taxon>
    </lineage>
</organism>
<dbReference type="GO" id="GO:1990904">
    <property type="term" value="C:ribonucleoprotein complex"/>
    <property type="evidence" value="ECO:0007669"/>
    <property type="project" value="UniProtKB-KW"/>
</dbReference>
<evidence type="ECO:0008006" key="5">
    <source>
        <dbReference type="Google" id="ProtNLM"/>
    </source>
</evidence>
<dbReference type="SUPFAM" id="SSF143800">
    <property type="entry name" value="L28p-like"/>
    <property type="match status" value="1"/>
</dbReference>
<dbReference type="GO" id="GO:0005840">
    <property type="term" value="C:ribosome"/>
    <property type="evidence" value="ECO:0007669"/>
    <property type="project" value="UniProtKB-KW"/>
</dbReference>
<reference evidence="3 4" key="1">
    <citation type="journal article" date="2016" name="Nat. Commun.">
        <title>Thousands of microbial genomes shed light on interconnected biogeochemical processes in an aquifer system.</title>
        <authorList>
            <person name="Anantharaman K."/>
            <person name="Brown C.T."/>
            <person name="Hug L.A."/>
            <person name="Sharon I."/>
            <person name="Castelle C.J."/>
            <person name="Probst A.J."/>
            <person name="Thomas B.C."/>
            <person name="Singh A."/>
            <person name="Wilkins M.J."/>
            <person name="Karaoz U."/>
            <person name="Brodie E.L."/>
            <person name="Williams K.H."/>
            <person name="Hubbard S.S."/>
            <person name="Banfield J.F."/>
        </authorList>
    </citation>
    <scope>NUCLEOTIDE SEQUENCE [LARGE SCALE GENOMIC DNA]</scope>
</reference>